<organism evidence="1 2">
    <name type="scientific">Polarella glacialis</name>
    <name type="common">Dinoflagellate</name>
    <dbReference type="NCBI Taxonomy" id="89957"/>
    <lineage>
        <taxon>Eukaryota</taxon>
        <taxon>Sar</taxon>
        <taxon>Alveolata</taxon>
        <taxon>Dinophyceae</taxon>
        <taxon>Suessiales</taxon>
        <taxon>Suessiaceae</taxon>
        <taxon>Polarella</taxon>
    </lineage>
</organism>
<dbReference type="AlphaFoldDB" id="A0A813HHX5"/>
<sequence length="94" mass="10730">MGQTWTGIEISGPATMLVVSGETCSYFLTFCVLDLWVRPLQYLFCALHTFPLPLVCPKRWVLPELRPQSVQLAFQGVTTCWSGWSVDDLEEYQQ</sequence>
<evidence type="ECO:0000313" key="2">
    <source>
        <dbReference type="Proteomes" id="UP000654075"/>
    </source>
</evidence>
<comment type="caution">
    <text evidence="1">The sequence shown here is derived from an EMBL/GenBank/DDBJ whole genome shotgun (WGS) entry which is preliminary data.</text>
</comment>
<accession>A0A813HHX5</accession>
<protein>
    <submittedName>
        <fullName evidence="1">Uncharacterized protein</fullName>
    </submittedName>
</protein>
<reference evidence="1" key="1">
    <citation type="submission" date="2021-02" db="EMBL/GenBank/DDBJ databases">
        <authorList>
            <person name="Dougan E. K."/>
            <person name="Rhodes N."/>
            <person name="Thang M."/>
            <person name="Chan C."/>
        </authorList>
    </citation>
    <scope>NUCLEOTIDE SEQUENCE</scope>
</reference>
<gene>
    <name evidence="1" type="ORF">PGLA1383_LOCUS52908</name>
</gene>
<keyword evidence="2" id="KW-1185">Reference proteome</keyword>
<dbReference type="EMBL" id="CAJNNV010031722">
    <property type="protein sequence ID" value="CAE8637566.1"/>
    <property type="molecule type" value="Genomic_DNA"/>
</dbReference>
<dbReference type="Proteomes" id="UP000654075">
    <property type="component" value="Unassembled WGS sequence"/>
</dbReference>
<evidence type="ECO:0000313" key="1">
    <source>
        <dbReference type="EMBL" id="CAE8637566.1"/>
    </source>
</evidence>
<proteinExistence type="predicted"/>
<name>A0A813HHX5_POLGL</name>